<comment type="caution">
    <text evidence="10">The sequence shown here is derived from an EMBL/GenBank/DDBJ whole genome shotgun (WGS) entry which is preliminary data.</text>
</comment>
<keyword evidence="5 8" id="KW-0378">Hydrolase</keyword>
<evidence type="ECO:0000256" key="5">
    <source>
        <dbReference type="ARBA" id="ARBA00022801"/>
    </source>
</evidence>
<accession>A0ABQ3FV31</accession>
<dbReference type="InterPro" id="IPR002716">
    <property type="entry name" value="PIN_dom"/>
</dbReference>
<evidence type="ECO:0000256" key="1">
    <source>
        <dbReference type="ARBA" id="ARBA00001946"/>
    </source>
</evidence>
<dbReference type="CDD" id="cd09881">
    <property type="entry name" value="PIN_VapC4-5_FitB-like"/>
    <property type="match status" value="1"/>
</dbReference>
<evidence type="ECO:0000313" key="11">
    <source>
        <dbReference type="Proteomes" id="UP000626210"/>
    </source>
</evidence>
<dbReference type="HAMAP" id="MF_00265">
    <property type="entry name" value="VapC_Nob1"/>
    <property type="match status" value="1"/>
</dbReference>
<proteinExistence type="inferred from homology"/>
<dbReference type="Gene3D" id="3.40.50.1010">
    <property type="entry name" value="5'-nuclease"/>
    <property type="match status" value="1"/>
</dbReference>
<keyword evidence="3 8" id="KW-0540">Nuclease</keyword>
<name>A0ABQ3FV31_9BURK</name>
<evidence type="ECO:0000259" key="9">
    <source>
        <dbReference type="Pfam" id="PF01850"/>
    </source>
</evidence>
<comment type="cofactor">
    <cofactor evidence="1 8">
        <name>Mg(2+)</name>
        <dbReference type="ChEBI" id="CHEBI:18420"/>
    </cofactor>
</comment>
<dbReference type="EMBL" id="BMYK01000001">
    <property type="protein sequence ID" value="GHC68301.1"/>
    <property type="molecule type" value="Genomic_DNA"/>
</dbReference>
<dbReference type="EC" id="3.1.-.-" evidence="8"/>
<dbReference type="PANTHER" id="PTHR33653">
    <property type="entry name" value="RIBONUCLEASE VAPC2"/>
    <property type="match status" value="1"/>
</dbReference>
<keyword evidence="11" id="KW-1185">Reference proteome</keyword>
<evidence type="ECO:0000313" key="10">
    <source>
        <dbReference type="EMBL" id="GHC68301.1"/>
    </source>
</evidence>
<dbReference type="InterPro" id="IPR050556">
    <property type="entry name" value="Type_II_TA_system_RNase"/>
</dbReference>
<feature type="binding site" evidence="8">
    <location>
        <position position="124"/>
    </location>
    <ligand>
        <name>Mg(2+)</name>
        <dbReference type="ChEBI" id="CHEBI:18420"/>
    </ligand>
</feature>
<comment type="similarity">
    <text evidence="7 8">Belongs to the PINc/VapC protein family.</text>
</comment>
<keyword evidence="4 8" id="KW-0479">Metal-binding</keyword>
<feature type="domain" description="PIN" evidence="9">
    <location>
        <begin position="30"/>
        <end position="151"/>
    </location>
</feature>
<evidence type="ECO:0000256" key="2">
    <source>
        <dbReference type="ARBA" id="ARBA00022649"/>
    </source>
</evidence>
<gene>
    <name evidence="8" type="primary">vapC</name>
    <name evidence="10" type="ORF">GCM10007320_00540</name>
</gene>
<evidence type="ECO:0000256" key="8">
    <source>
        <dbReference type="HAMAP-Rule" id="MF_00265"/>
    </source>
</evidence>
<keyword evidence="6 8" id="KW-0460">Magnesium</keyword>
<evidence type="ECO:0000256" key="6">
    <source>
        <dbReference type="ARBA" id="ARBA00022842"/>
    </source>
</evidence>
<dbReference type="InterPro" id="IPR022907">
    <property type="entry name" value="VapC_family"/>
</dbReference>
<keyword evidence="8" id="KW-0800">Toxin</keyword>
<evidence type="ECO:0000256" key="7">
    <source>
        <dbReference type="ARBA" id="ARBA00038093"/>
    </source>
</evidence>
<dbReference type="Pfam" id="PF01850">
    <property type="entry name" value="PIN"/>
    <property type="match status" value="1"/>
</dbReference>
<protein>
    <recommendedName>
        <fullName evidence="8">Ribonuclease VapC</fullName>
        <shortName evidence="8">RNase VapC</shortName>
        <ecNumber evidence="8">3.1.-.-</ecNumber>
    </recommendedName>
    <alternativeName>
        <fullName evidence="8">Toxin VapC</fullName>
    </alternativeName>
</protein>
<sequence length="160" mass="16726">MAAARASARKKSARAAVAVLWGGLQQDDLVVVDSAPLIYLLDGHPAFAPLFEGLFEAYERGVVRIALSTIAVAEVLAGPFKHGQEALAKRYEKVLADFELVPVSQDIAVTAARLRAGTGLRLPDALQAATALEVGAAALVTHDRDFSRLAGLRVIVGGGA</sequence>
<reference evidence="11" key="1">
    <citation type="journal article" date="2019" name="Int. J. Syst. Evol. Microbiol.">
        <title>The Global Catalogue of Microorganisms (GCM) 10K type strain sequencing project: providing services to taxonomists for standard genome sequencing and annotation.</title>
        <authorList>
            <consortium name="The Broad Institute Genomics Platform"/>
            <consortium name="The Broad Institute Genome Sequencing Center for Infectious Disease"/>
            <person name="Wu L."/>
            <person name="Ma J."/>
        </authorList>
    </citation>
    <scope>NUCLEOTIDE SEQUENCE [LARGE SCALE GENOMIC DNA]</scope>
    <source>
        <strain evidence="11">KCTC 23314</strain>
    </source>
</reference>
<dbReference type="PANTHER" id="PTHR33653:SF1">
    <property type="entry name" value="RIBONUCLEASE VAPC2"/>
    <property type="match status" value="1"/>
</dbReference>
<evidence type="ECO:0000256" key="4">
    <source>
        <dbReference type="ARBA" id="ARBA00022723"/>
    </source>
</evidence>
<dbReference type="InterPro" id="IPR029060">
    <property type="entry name" value="PIN-like_dom_sf"/>
</dbReference>
<dbReference type="Proteomes" id="UP000626210">
    <property type="component" value="Unassembled WGS sequence"/>
</dbReference>
<comment type="function">
    <text evidence="8">Toxic component of a toxin-antitoxin (TA) system. An RNase.</text>
</comment>
<evidence type="ECO:0000256" key="3">
    <source>
        <dbReference type="ARBA" id="ARBA00022722"/>
    </source>
</evidence>
<feature type="binding site" evidence="8">
    <location>
        <position position="33"/>
    </location>
    <ligand>
        <name>Mg(2+)</name>
        <dbReference type="ChEBI" id="CHEBI:18420"/>
    </ligand>
</feature>
<dbReference type="SUPFAM" id="SSF88723">
    <property type="entry name" value="PIN domain-like"/>
    <property type="match status" value="1"/>
</dbReference>
<keyword evidence="2 8" id="KW-1277">Toxin-antitoxin system</keyword>
<dbReference type="RefSeq" id="WP_189685038.1">
    <property type="nucleotide sequence ID" value="NZ_BMYK01000001.1"/>
</dbReference>
<organism evidence="10 11">
    <name type="scientific">Pseudorhodoferax aquiterrae</name>
    <dbReference type="NCBI Taxonomy" id="747304"/>
    <lineage>
        <taxon>Bacteria</taxon>
        <taxon>Pseudomonadati</taxon>
        <taxon>Pseudomonadota</taxon>
        <taxon>Betaproteobacteria</taxon>
        <taxon>Burkholderiales</taxon>
        <taxon>Comamonadaceae</taxon>
    </lineage>
</organism>